<dbReference type="InterPro" id="IPR043906">
    <property type="entry name" value="Gfo/Idh/MocA_OxRdtase_bact_C"/>
</dbReference>
<dbReference type="SUPFAM" id="SSF55347">
    <property type="entry name" value="Glyceraldehyde-3-phosphate dehydrogenase-like, C-terminal domain"/>
    <property type="match status" value="1"/>
</dbReference>
<dbReference type="PANTHER" id="PTHR43818">
    <property type="entry name" value="BCDNA.GH03377"/>
    <property type="match status" value="1"/>
</dbReference>
<dbReference type="InterPro" id="IPR000683">
    <property type="entry name" value="Gfo/Idh/MocA-like_OxRdtase_N"/>
</dbReference>
<proteinExistence type="predicted"/>
<feature type="domain" description="Gfo/Idh/MocA-like oxidoreductase N-terminal" evidence="1">
    <location>
        <begin position="117"/>
        <end position="190"/>
    </location>
</feature>
<evidence type="ECO:0000259" key="2">
    <source>
        <dbReference type="Pfam" id="PF19051"/>
    </source>
</evidence>
<dbReference type="AlphaFoldDB" id="A0A4Q1CAL0"/>
<sequence>MKSLSTLPRREFLKNSALAATGLFALPSLFSASLGTRPRRPGPADRINLGVIGFGTQAHACVPTFLGDPRLQVVAVADPVRDLPNYGYKGELRGGRLVGQKVVEAHYAEWKDSGTFKGCRIYEDFREMLDREDLDAVYVSTPDHWHCAAALHAIKRGLHVYGQKPLSLTVAEGRRMAQAVAESGVTFQTGSQQRSSVHFRTACEFIRNGRIGRVQQVKIGFSGGHTNWSGLANRNKPEPVPAELNYDLWLGPAPERPYTPALLQLNWRHNWDYSGGFVTDWGAHHLDILQWALCEDAGGPVRIENVKATLPDPAAVYNTPTAFAFDVVYANGVRANVSDSHRNGLHFTGEDGRAIFVGRGVLEMTPKELARKKIEPGEIHLPVSGLHEKDFVDHIYDGGTPIAPVEIGHRSITIAHLANIAIRLGREKLQWDPAKELIIGDPAASAMLSRPSRKGFEV</sequence>
<name>A0A4Q1CAL0_9BACT</name>
<dbReference type="EMBL" id="SDHX01000001">
    <property type="protein sequence ID" value="RXK56074.1"/>
    <property type="molecule type" value="Genomic_DNA"/>
</dbReference>
<comment type="caution">
    <text evidence="3">The sequence shown here is derived from an EMBL/GenBank/DDBJ whole genome shotgun (WGS) entry which is preliminary data.</text>
</comment>
<feature type="domain" description="Gfo/Idh/MocA-like oxidoreductase bacterial type C-terminal" evidence="2">
    <location>
        <begin position="206"/>
        <end position="457"/>
    </location>
</feature>
<dbReference type="RefSeq" id="WP_129047439.1">
    <property type="nucleotide sequence ID" value="NZ_SDHX01000001.1"/>
</dbReference>
<keyword evidence="4" id="KW-1185">Reference proteome</keyword>
<dbReference type="Pfam" id="PF19051">
    <property type="entry name" value="GFO_IDH_MocA_C2"/>
    <property type="match status" value="1"/>
</dbReference>
<gene>
    <name evidence="3" type="ORF">ESB00_09415</name>
</gene>
<reference evidence="3 4" key="1">
    <citation type="submission" date="2019-01" db="EMBL/GenBank/DDBJ databases">
        <title>Lacunisphaera sp. strain TWA-58.</title>
        <authorList>
            <person name="Chen W.-M."/>
        </authorList>
    </citation>
    <scope>NUCLEOTIDE SEQUENCE [LARGE SCALE GENOMIC DNA]</scope>
    <source>
        <strain evidence="3 4">TWA-58</strain>
    </source>
</reference>
<dbReference type="Proteomes" id="UP000290218">
    <property type="component" value="Unassembled WGS sequence"/>
</dbReference>
<dbReference type="InterPro" id="IPR050463">
    <property type="entry name" value="Gfo/Idh/MocA_oxidrdct_glycsds"/>
</dbReference>
<dbReference type="PROSITE" id="PS51318">
    <property type="entry name" value="TAT"/>
    <property type="match status" value="1"/>
</dbReference>
<accession>A0A4Q1CAL0</accession>
<organism evidence="3 4">
    <name type="scientific">Oleiharenicola lentus</name>
    <dbReference type="NCBI Taxonomy" id="2508720"/>
    <lineage>
        <taxon>Bacteria</taxon>
        <taxon>Pseudomonadati</taxon>
        <taxon>Verrucomicrobiota</taxon>
        <taxon>Opitutia</taxon>
        <taxon>Opitutales</taxon>
        <taxon>Opitutaceae</taxon>
        <taxon>Oleiharenicola</taxon>
    </lineage>
</organism>
<dbReference type="Gene3D" id="3.30.360.10">
    <property type="entry name" value="Dihydrodipicolinate Reductase, domain 2"/>
    <property type="match status" value="1"/>
</dbReference>
<evidence type="ECO:0000313" key="3">
    <source>
        <dbReference type="EMBL" id="RXK56074.1"/>
    </source>
</evidence>
<dbReference type="InterPro" id="IPR006311">
    <property type="entry name" value="TAT_signal"/>
</dbReference>
<protein>
    <submittedName>
        <fullName evidence="3">Gfo/Idh/MocA family oxidoreductase</fullName>
    </submittedName>
</protein>
<dbReference type="PANTHER" id="PTHR43818:SF5">
    <property type="entry name" value="OXIDOREDUCTASE FAMILY PROTEIN"/>
    <property type="match status" value="1"/>
</dbReference>
<dbReference type="Gene3D" id="3.40.50.720">
    <property type="entry name" value="NAD(P)-binding Rossmann-like Domain"/>
    <property type="match status" value="1"/>
</dbReference>
<dbReference type="InterPro" id="IPR036291">
    <property type="entry name" value="NAD(P)-bd_dom_sf"/>
</dbReference>
<dbReference type="SUPFAM" id="SSF51735">
    <property type="entry name" value="NAD(P)-binding Rossmann-fold domains"/>
    <property type="match status" value="1"/>
</dbReference>
<dbReference type="Pfam" id="PF01408">
    <property type="entry name" value="GFO_IDH_MocA"/>
    <property type="match status" value="1"/>
</dbReference>
<dbReference type="OrthoDB" id="9767999at2"/>
<evidence type="ECO:0000259" key="1">
    <source>
        <dbReference type="Pfam" id="PF01408"/>
    </source>
</evidence>
<dbReference type="GO" id="GO:0000166">
    <property type="term" value="F:nucleotide binding"/>
    <property type="evidence" value="ECO:0007669"/>
    <property type="project" value="InterPro"/>
</dbReference>
<evidence type="ECO:0000313" key="4">
    <source>
        <dbReference type="Proteomes" id="UP000290218"/>
    </source>
</evidence>